<gene>
    <name evidence="1" type="ORF">C8J55DRAFT_571037</name>
</gene>
<name>A0A9W9AKV9_9AGAR</name>
<reference evidence="1" key="2">
    <citation type="journal article" date="2023" name="Proc. Natl. Acad. Sci. U.S.A.">
        <title>A global phylogenomic analysis of the shiitake genus Lentinula.</title>
        <authorList>
            <person name="Sierra-Patev S."/>
            <person name="Min B."/>
            <person name="Naranjo-Ortiz M."/>
            <person name="Looney B."/>
            <person name="Konkel Z."/>
            <person name="Slot J.C."/>
            <person name="Sakamoto Y."/>
            <person name="Steenwyk J.L."/>
            <person name="Rokas A."/>
            <person name="Carro J."/>
            <person name="Camarero S."/>
            <person name="Ferreira P."/>
            <person name="Molpeceres G."/>
            <person name="Ruiz-Duenas F.J."/>
            <person name="Serrano A."/>
            <person name="Henrissat B."/>
            <person name="Drula E."/>
            <person name="Hughes K.W."/>
            <person name="Mata J.L."/>
            <person name="Ishikawa N.K."/>
            <person name="Vargas-Isla R."/>
            <person name="Ushijima S."/>
            <person name="Smith C.A."/>
            <person name="Donoghue J."/>
            <person name="Ahrendt S."/>
            <person name="Andreopoulos W."/>
            <person name="He G."/>
            <person name="LaButti K."/>
            <person name="Lipzen A."/>
            <person name="Ng V."/>
            <person name="Riley R."/>
            <person name="Sandor L."/>
            <person name="Barry K."/>
            <person name="Martinez A.T."/>
            <person name="Xiao Y."/>
            <person name="Gibbons J.G."/>
            <person name="Terashima K."/>
            <person name="Grigoriev I.V."/>
            <person name="Hibbett D."/>
        </authorList>
    </citation>
    <scope>NUCLEOTIDE SEQUENCE</scope>
    <source>
        <strain evidence="1">Sp2 HRB7682 ss15</strain>
    </source>
</reference>
<dbReference type="AlphaFoldDB" id="A0A9W9AKV9"/>
<protein>
    <submittedName>
        <fullName evidence="1">Uncharacterized protein</fullName>
    </submittedName>
</protein>
<dbReference type="EMBL" id="JANVFS010000012">
    <property type="protein sequence ID" value="KAJ4484233.1"/>
    <property type="molecule type" value="Genomic_DNA"/>
</dbReference>
<reference evidence="1" key="1">
    <citation type="submission" date="2022-08" db="EMBL/GenBank/DDBJ databases">
        <authorList>
            <consortium name="DOE Joint Genome Institute"/>
            <person name="Min B."/>
            <person name="Riley R."/>
            <person name="Sierra-Patev S."/>
            <person name="Naranjo-Ortiz M."/>
            <person name="Looney B."/>
            <person name="Konkel Z."/>
            <person name="Slot J.C."/>
            <person name="Sakamoto Y."/>
            <person name="Steenwyk J.L."/>
            <person name="Rokas A."/>
            <person name="Carro J."/>
            <person name="Camarero S."/>
            <person name="Ferreira P."/>
            <person name="Molpeceres G."/>
            <person name="Ruiz-Duenas F.J."/>
            <person name="Serrano A."/>
            <person name="Henrissat B."/>
            <person name="Drula E."/>
            <person name="Hughes K.W."/>
            <person name="Mata J.L."/>
            <person name="Ishikawa N.K."/>
            <person name="Vargas-Isla R."/>
            <person name="Ushijima S."/>
            <person name="Smith C.A."/>
            <person name="Ahrendt S."/>
            <person name="Andreopoulos W."/>
            <person name="He G."/>
            <person name="Labutti K."/>
            <person name="Lipzen A."/>
            <person name="Ng V."/>
            <person name="Sandor L."/>
            <person name="Barry K."/>
            <person name="Martinez A.T."/>
            <person name="Xiao Y."/>
            <person name="Gibbons J.G."/>
            <person name="Terashima K."/>
            <person name="Hibbett D.S."/>
            <person name="Grigoriev I.V."/>
        </authorList>
    </citation>
    <scope>NUCLEOTIDE SEQUENCE</scope>
    <source>
        <strain evidence="1">Sp2 HRB7682 ss15</strain>
    </source>
</reference>
<evidence type="ECO:0000313" key="2">
    <source>
        <dbReference type="Proteomes" id="UP001150238"/>
    </source>
</evidence>
<comment type="caution">
    <text evidence="1">The sequence shown here is derived from an EMBL/GenBank/DDBJ whole genome shotgun (WGS) entry which is preliminary data.</text>
</comment>
<accession>A0A9W9AKV9</accession>
<evidence type="ECO:0000313" key="1">
    <source>
        <dbReference type="EMBL" id="KAJ4484233.1"/>
    </source>
</evidence>
<dbReference type="Proteomes" id="UP001150238">
    <property type="component" value="Unassembled WGS sequence"/>
</dbReference>
<organism evidence="1 2">
    <name type="scientific">Lentinula lateritia</name>
    <dbReference type="NCBI Taxonomy" id="40482"/>
    <lineage>
        <taxon>Eukaryota</taxon>
        <taxon>Fungi</taxon>
        <taxon>Dikarya</taxon>
        <taxon>Basidiomycota</taxon>
        <taxon>Agaricomycotina</taxon>
        <taxon>Agaricomycetes</taxon>
        <taxon>Agaricomycetidae</taxon>
        <taxon>Agaricales</taxon>
        <taxon>Marasmiineae</taxon>
        <taxon>Omphalotaceae</taxon>
        <taxon>Lentinula</taxon>
    </lineage>
</organism>
<sequence>MPTFASIADLLASPFELDFPSQYASLGRIRTSEISFQSDEHETESRTIYSVYPSLIEDLQALYVSTISDFIDIDKDTLTRLEGKVIEAAQRLRARPLSMSLTMNALQFVWAFVPVKQDPSRVPSSSSTSSGNALLGKNVAMSLRRIYGNDSRRIPESHKLQWSSRVDGCIGEGGKWVEEQITGGTNFSILNEYTEHSASVQPNQPHGFRISGHTLRSGHNKEVVIEDERVSEFLRYFLKEDENTMIPIPLLPNSRWSDYLDYSVPLHSKRLSLSTPTMPARSQNGSDKGITVPFPSSYYMEGIRVAQAAQAARLKREAEAEALVQSASDKQVIGDE</sequence>
<proteinExistence type="predicted"/>